<keyword evidence="3" id="KW-1185">Reference proteome</keyword>
<evidence type="ECO:0000256" key="1">
    <source>
        <dbReference type="SAM" id="Phobius"/>
    </source>
</evidence>
<dbReference type="Proteomes" id="UP000311919">
    <property type="component" value="Unassembled WGS sequence"/>
</dbReference>
<organism evidence="2 3">
    <name type="scientific">Schistosoma japonicum</name>
    <name type="common">Blood fluke</name>
    <dbReference type="NCBI Taxonomy" id="6182"/>
    <lineage>
        <taxon>Eukaryota</taxon>
        <taxon>Metazoa</taxon>
        <taxon>Spiralia</taxon>
        <taxon>Lophotrochozoa</taxon>
        <taxon>Platyhelminthes</taxon>
        <taxon>Trematoda</taxon>
        <taxon>Digenea</taxon>
        <taxon>Strigeidida</taxon>
        <taxon>Schistosomatoidea</taxon>
        <taxon>Schistosomatidae</taxon>
        <taxon>Schistosoma</taxon>
    </lineage>
</organism>
<name>A0A4Z2D0A3_SCHJA</name>
<comment type="caution">
    <text evidence="2">The sequence shown here is derived from an EMBL/GenBank/DDBJ whole genome shotgun (WGS) entry which is preliminary data.</text>
</comment>
<reference evidence="2 3" key="1">
    <citation type="submission" date="2019-03" db="EMBL/GenBank/DDBJ databases">
        <title>An improved genome assembly of the fluke Schistosoma japonicum.</title>
        <authorList>
            <person name="Hu W."/>
            <person name="Luo F."/>
            <person name="Yin M."/>
            <person name="Mo X."/>
            <person name="Sun C."/>
            <person name="Wu Q."/>
            <person name="Zhu B."/>
            <person name="Xiang M."/>
            <person name="Wang J."/>
            <person name="Wang Y."/>
            <person name="Zhang T."/>
            <person name="Xu B."/>
            <person name="Zheng H."/>
            <person name="Feng Z."/>
        </authorList>
    </citation>
    <scope>NUCLEOTIDE SEQUENCE [LARGE SCALE GENOMIC DNA]</scope>
    <source>
        <strain evidence="2">HuSjv2</strain>
        <tissue evidence="2">Worms</tissue>
    </source>
</reference>
<protein>
    <submittedName>
        <fullName evidence="2">Uncharacterized protein</fullName>
    </submittedName>
</protein>
<feature type="transmembrane region" description="Helical" evidence="1">
    <location>
        <begin position="98"/>
        <end position="117"/>
    </location>
</feature>
<keyword evidence="1" id="KW-0812">Transmembrane</keyword>
<accession>A0A4Z2D0A3</accession>
<proteinExistence type="predicted"/>
<dbReference type="EMBL" id="SKCS01000385">
    <property type="protein sequence ID" value="TNN09879.1"/>
    <property type="molecule type" value="Genomic_DNA"/>
</dbReference>
<keyword evidence="1" id="KW-1133">Transmembrane helix</keyword>
<sequence>MRIPTAHRIYRNSNQCFYYDYLKFASPKADCFNHKQERHSFQHVENHRREIFPSLRYVALYHGGLNASVAVFVSPSRFNTRPFIKISGPKECFTYKRYVFLLGLAAGLVSLGSLWLYNLFQWCSSFQTFEHVRKKHQTFNPNKNERYFSSSCDNDCDFNQRTSTYLRKSECTVESRGTIDQSFDIYNMRIDCKSCPKCEDKFPQKYITITRNVIISNPEDHEVQSLYCPQFLWTSASMNCPHYVSGSYKICTICWLNMPDYWLHGPTWDSPINRFDLNQLLGNTNILGLLICLQLIYRAVFLACGNVTKQSCSTQTSFVTAIPNATNNEYTDYSRHLSSASFTSFNESVTADTLVATFSSHKTSDPVNHPLLEHDNTECSNSKSDQFNHISQSELISLCKVNSIKNNLYGNQQQHNAVKSLSASIDSVLFPSIKNEDTSQIKLCDKEFMPITATTIPTDHIFSKVFEFLDPKQDNWLNNSSVRNSSSLFHRVHSDAVLNKKVNKSCKYLFNRNNYTTQNVNNPSLYHRSRFYSSGSSSSSVSCLNIEDNEGFEYDDIISMPIAKGERILNVNENEMNIEHFNHEDEDGENRNDGDLDDEGREEYILRQLDTLSSLLTTKSDNYFQGQPCDILSDLNTSMNNPNVTSTDDGTLISSSPVINRSFNNFSRSNDSDAVKFTDLTQKTVVLTDELNKLGITLDRLLYKLQANQIQLDQAEDNLDYMWYLRDNLNDDFSSGTSDCCSAFGLSDVEAEVLINGNSNADLDDDKYNDYKDADDYWLSHGRMTRSSMHPDNYYPVQDISGYLSSSSHGTLDHSFYSTLKLSNEHFDYHLSSNLDSGLEQSVVTCSELCAHMICSMPEKHFKNTLGYHSSHNRYLSNSHIFKNYTNSLSKYSRYKKRYNRHSRRKVFSSESTRFSTNILPDSDGFVHPG</sequence>
<keyword evidence="1" id="KW-0472">Membrane</keyword>
<evidence type="ECO:0000313" key="2">
    <source>
        <dbReference type="EMBL" id="TNN09879.1"/>
    </source>
</evidence>
<dbReference type="OrthoDB" id="6254109at2759"/>
<dbReference type="AlphaFoldDB" id="A0A4Z2D0A3"/>
<evidence type="ECO:0000313" key="3">
    <source>
        <dbReference type="Proteomes" id="UP000311919"/>
    </source>
</evidence>
<gene>
    <name evidence="2" type="ORF">EWB00_005905</name>
</gene>